<organism evidence="2">
    <name type="scientific">Leptosphaeria maculans (strain JN3 / isolate v23.1.3 / race Av1-4-5-6-7-8)</name>
    <name type="common">Blackleg fungus</name>
    <name type="synonym">Phoma lingam</name>
    <dbReference type="NCBI Taxonomy" id="985895"/>
    <lineage>
        <taxon>Eukaryota</taxon>
        <taxon>Fungi</taxon>
        <taxon>Dikarya</taxon>
        <taxon>Ascomycota</taxon>
        <taxon>Pezizomycotina</taxon>
        <taxon>Dothideomycetes</taxon>
        <taxon>Pleosporomycetidae</taxon>
        <taxon>Pleosporales</taxon>
        <taxon>Pleosporineae</taxon>
        <taxon>Leptosphaeriaceae</taxon>
        <taxon>Plenodomus</taxon>
        <taxon>Plenodomus lingam/Leptosphaeria maculans species complex</taxon>
    </lineage>
</organism>
<name>E4ZZ36_LEPMJ</name>
<dbReference type="Gene3D" id="3.40.50.720">
    <property type="entry name" value="NAD(P)-binding Rossmann-like Domain"/>
    <property type="match status" value="1"/>
</dbReference>
<dbReference type="Proteomes" id="UP000002668">
    <property type="component" value="Genome"/>
</dbReference>
<dbReference type="EMBL" id="FP929129">
    <property type="protein sequence ID" value="CBX96471.1"/>
    <property type="molecule type" value="Genomic_DNA"/>
</dbReference>
<accession>E4ZZ36</accession>
<protein>
    <submittedName>
        <fullName evidence="1">Predicted protein</fullName>
    </submittedName>
</protein>
<dbReference type="HOGENOM" id="CLU_1907079_0_0_1"/>
<dbReference type="VEuPathDB" id="FungiDB:LEMA_P107360.1"/>
<evidence type="ECO:0000313" key="2">
    <source>
        <dbReference type="Proteomes" id="UP000002668"/>
    </source>
</evidence>
<dbReference type="AlphaFoldDB" id="E4ZZ36"/>
<reference evidence="2" key="1">
    <citation type="journal article" date="2011" name="Nat. Commun.">
        <title>Effector diversification within compartments of the Leptosphaeria maculans genome affected by Repeat-Induced Point mutations.</title>
        <authorList>
            <person name="Rouxel T."/>
            <person name="Grandaubert J."/>
            <person name="Hane J.K."/>
            <person name="Hoede C."/>
            <person name="van de Wouw A.P."/>
            <person name="Couloux A."/>
            <person name="Dominguez V."/>
            <person name="Anthouard V."/>
            <person name="Bally P."/>
            <person name="Bourras S."/>
            <person name="Cozijnsen A.J."/>
            <person name="Ciuffetti L.M."/>
            <person name="Degrave A."/>
            <person name="Dilmaghani A."/>
            <person name="Duret L."/>
            <person name="Fudal I."/>
            <person name="Goodwin S.B."/>
            <person name="Gout L."/>
            <person name="Glaser N."/>
            <person name="Linglin J."/>
            <person name="Kema G.H.J."/>
            <person name="Lapalu N."/>
            <person name="Lawrence C.B."/>
            <person name="May K."/>
            <person name="Meyer M."/>
            <person name="Ollivier B."/>
            <person name="Poulain J."/>
            <person name="Schoch C.L."/>
            <person name="Simon A."/>
            <person name="Spatafora J.W."/>
            <person name="Stachowiak A."/>
            <person name="Turgeon B.G."/>
            <person name="Tyler B.M."/>
            <person name="Vincent D."/>
            <person name="Weissenbach J."/>
            <person name="Amselem J."/>
            <person name="Quesneville H."/>
            <person name="Oliver R.P."/>
            <person name="Wincker P."/>
            <person name="Balesdent M.-H."/>
            <person name="Howlett B.J."/>
        </authorList>
    </citation>
    <scope>NUCLEOTIDE SEQUENCE [LARGE SCALE GENOMIC DNA]</scope>
    <source>
        <strain evidence="2">JN3 / isolate v23.1.3 / race Av1-4-5-6-7-8</strain>
    </source>
</reference>
<evidence type="ECO:0000313" key="1">
    <source>
        <dbReference type="EMBL" id="CBX96471.1"/>
    </source>
</evidence>
<keyword evidence="2" id="KW-1185">Reference proteome</keyword>
<sequence>MESPSTSRMDDTVSTTKTDGFRISLELIMLPLTPPLDLFDTPPTNFCDEFAHLQYFFVPQQVPEPRVAIIGVGYIGAQLVKAFSRHYIVIAFDLSESRLQEVCQELRGLQITYTVDPAHYGTKLVYSSHIYLK</sequence>
<dbReference type="SUPFAM" id="SSF51735">
    <property type="entry name" value="NAD(P)-binding Rossmann-fold domains"/>
    <property type="match status" value="1"/>
</dbReference>
<proteinExistence type="predicted"/>
<dbReference type="STRING" id="985895.E4ZZ36"/>
<dbReference type="InParanoid" id="E4ZZ36"/>
<gene>
    <name evidence="1" type="ORF">LEMA_P107360.1</name>
</gene>
<dbReference type="InterPro" id="IPR036291">
    <property type="entry name" value="NAD(P)-bd_dom_sf"/>
</dbReference>